<accession>A0A4V5N6W9</accession>
<evidence type="ECO:0000313" key="2">
    <source>
        <dbReference type="EMBL" id="TKA27559.1"/>
    </source>
</evidence>
<keyword evidence="3" id="KW-1185">Reference proteome</keyword>
<dbReference type="PANTHER" id="PTHR40624:SF1">
    <property type="entry name" value="BIOSYNTHESIS MONOOXYGENASE, PUTATIVE (AFU_ORTHOLOGUE AFUA_1G12025)-RELATED"/>
    <property type="match status" value="1"/>
</dbReference>
<dbReference type="Pfam" id="PF03992">
    <property type="entry name" value="ABM"/>
    <property type="match status" value="1"/>
</dbReference>
<evidence type="ECO:0000313" key="3">
    <source>
        <dbReference type="Proteomes" id="UP000308549"/>
    </source>
</evidence>
<dbReference type="SUPFAM" id="SSF54909">
    <property type="entry name" value="Dimeric alpha+beta barrel"/>
    <property type="match status" value="1"/>
</dbReference>
<comment type="caution">
    <text evidence="2">The sequence shown here is derived from an EMBL/GenBank/DDBJ whole genome shotgun (WGS) entry which is preliminary data.</text>
</comment>
<organism evidence="2 3">
    <name type="scientific">Salinomyces thailandicus</name>
    <dbReference type="NCBI Taxonomy" id="706561"/>
    <lineage>
        <taxon>Eukaryota</taxon>
        <taxon>Fungi</taxon>
        <taxon>Dikarya</taxon>
        <taxon>Ascomycota</taxon>
        <taxon>Pezizomycotina</taxon>
        <taxon>Dothideomycetes</taxon>
        <taxon>Dothideomycetidae</taxon>
        <taxon>Mycosphaerellales</taxon>
        <taxon>Teratosphaeriaceae</taxon>
        <taxon>Salinomyces</taxon>
    </lineage>
</organism>
<dbReference type="InterPro" id="IPR007138">
    <property type="entry name" value="ABM_dom"/>
</dbReference>
<reference evidence="2 3" key="1">
    <citation type="submission" date="2017-03" db="EMBL/GenBank/DDBJ databases">
        <title>Genomes of endolithic fungi from Antarctica.</title>
        <authorList>
            <person name="Coleine C."/>
            <person name="Masonjones S."/>
            <person name="Stajich J.E."/>
        </authorList>
    </citation>
    <scope>NUCLEOTIDE SEQUENCE [LARGE SCALE GENOMIC DNA]</scope>
    <source>
        <strain evidence="2 3">CCFEE 6315</strain>
    </source>
</reference>
<evidence type="ECO:0000259" key="1">
    <source>
        <dbReference type="PROSITE" id="PS51725"/>
    </source>
</evidence>
<sequence length="112" mass="12617">MASEGFNVIAVLYPKKGKTDEVLGLMKEVAEYTQAKEPGVLKYSINRSLRPNKDGTEEIVMIEKYRDQQALKEHGSSEVFTAFNKKLEKAELMRQSMMLKIVSPTGGFSSRL</sequence>
<gene>
    <name evidence="2" type="ORF">B0A50_04390</name>
</gene>
<dbReference type="Proteomes" id="UP000308549">
    <property type="component" value="Unassembled WGS sequence"/>
</dbReference>
<proteinExistence type="predicted"/>
<name>A0A4V5N6W9_9PEZI</name>
<dbReference type="EMBL" id="NAJL01000022">
    <property type="protein sequence ID" value="TKA27559.1"/>
    <property type="molecule type" value="Genomic_DNA"/>
</dbReference>
<feature type="domain" description="ABM" evidence="1">
    <location>
        <begin position="6"/>
        <end position="99"/>
    </location>
</feature>
<protein>
    <recommendedName>
        <fullName evidence="1">ABM domain-containing protein</fullName>
    </recommendedName>
</protein>
<dbReference type="AlphaFoldDB" id="A0A4V5N6W9"/>
<dbReference type="PROSITE" id="PS51725">
    <property type="entry name" value="ABM"/>
    <property type="match status" value="1"/>
</dbReference>
<dbReference type="Gene3D" id="3.30.70.100">
    <property type="match status" value="1"/>
</dbReference>
<dbReference type="PANTHER" id="PTHR40624">
    <property type="entry name" value="BIOSYNTHESIS MONOOXYGENASE, PUTATIVE (AFU_ORTHOLOGUE AFUA_1G12025)-RELATED"/>
    <property type="match status" value="1"/>
</dbReference>
<dbReference type="OrthoDB" id="10011777at2759"/>
<dbReference type="InterPro" id="IPR011008">
    <property type="entry name" value="Dimeric_a/b-barrel"/>
</dbReference>